<feature type="compositionally biased region" description="Gly residues" evidence="1">
    <location>
        <begin position="275"/>
        <end position="287"/>
    </location>
</feature>
<dbReference type="STRING" id="759272.G0S324"/>
<dbReference type="HOGENOM" id="CLU_468506_0_0_1"/>
<feature type="compositionally biased region" description="Gly residues" evidence="1">
    <location>
        <begin position="347"/>
        <end position="356"/>
    </location>
</feature>
<feature type="region of interest" description="Disordered" evidence="1">
    <location>
        <begin position="557"/>
        <end position="584"/>
    </location>
</feature>
<dbReference type="AlphaFoldDB" id="G0S324"/>
<feature type="compositionally biased region" description="Pro residues" evidence="1">
    <location>
        <begin position="562"/>
        <end position="577"/>
    </location>
</feature>
<organism evidence="4">
    <name type="scientific">Chaetomium thermophilum (strain DSM 1495 / CBS 144.50 / IMI 039719)</name>
    <name type="common">Thermochaetoides thermophila</name>
    <dbReference type="NCBI Taxonomy" id="759272"/>
    <lineage>
        <taxon>Eukaryota</taxon>
        <taxon>Fungi</taxon>
        <taxon>Dikarya</taxon>
        <taxon>Ascomycota</taxon>
        <taxon>Pezizomycotina</taxon>
        <taxon>Sordariomycetes</taxon>
        <taxon>Sordariomycetidae</taxon>
        <taxon>Sordariales</taxon>
        <taxon>Chaetomiaceae</taxon>
        <taxon>Thermochaetoides</taxon>
    </lineage>
</organism>
<keyword evidence="4" id="KW-1185">Reference proteome</keyword>
<evidence type="ECO:0000313" key="4">
    <source>
        <dbReference type="Proteomes" id="UP000008066"/>
    </source>
</evidence>
<keyword evidence="2" id="KW-0812">Transmembrane</keyword>
<dbReference type="OrthoDB" id="4590622at2759"/>
<feature type="region of interest" description="Disordered" evidence="1">
    <location>
        <begin position="32"/>
        <end position="329"/>
    </location>
</feature>
<feature type="compositionally biased region" description="Low complexity" evidence="1">
    <location>
        <begin position="236"/>
        <end position="274"/>
    </location>
</feature>
<dbReference type="Proteomes" id="UP000008066">
    <property type="component" value="Unassembled WGS sequence"/>
</dbReference>
<feature type="region of interest" description="Disordered" evidence="1">
    <location>
        <begin position="490"/>
        <end position="520"/>
    </location>
</feature>
<evidence type="ECO:0000313" key="3">
    <source>
        <dbReference type="EMBL" id="EGS22407.1"/>
    </source>
</evidence>
<dbReference type="KEGG" id="cthr:CTHT_0019400"/>
<name>G0S324_CHATD</name>
<dbReference type="GeneID" id="18255978"/>
<dbReference type="EMBL" id="GL988040">
    <property type="protein sequence ID" value="EGS22407.1"/>
    <property type="molecule type" value="Genomic_DNA"/>
</dbReference>
<keyword evidence="2" id="KW-0472">Membrane</keyword>
<feature type="transmembrane region" description="Helical" evidence="2">
    <location>
        <begin position="385"/>
        <end position="410"/>
    </location>
</feature>
<feature type="region of interest" description="Disordered" evidence="1">
    <location>
        <begin position="342"/>
        <end position="379"/>
    </location>
</feature>
<dbReference type="OMA" id="WISKHDD"/>
<dbReference type="RefSeq" id="XP_006692426.1">
    <property type="nucleotide sequence ID" value="XM_006692363.1"/>
</dbReference>
<keyword evidence="2" id="KW-1133">Transmembrane helix</keyword>
<reference evidence="3 4" key="1">
    <citation type="journal article" date="2011" name="Cell">
        <title>Insight into structure and assembly of the nuclear pore complex by utilizing the genome of a eukaryotic thermophile.</title>
        <authorList>
            <person name="Amlacher S."/>
            <person name="Sarges P."/>
            <person name="Flemming D."/>
            <person name="van Noort V."/>
            <person name="Kunze R."/>
            <person name="Devos D.P."/>
            <person name="Arumugam M."/>
            <person name="Bork P."/>
            <person name="Hurt E."/>
        </authorList>
    </citation>
    <scope>NUCLEOTIDE SEQUENCE [LARGE SCALE GENOMIC DNA]</scope>
    <source>
        <strain evidence="4">DSM 1495 / CBS 144.50 / IMI 039719</strain>
    </source>
</reference>
<feature type="compositionally biased region" description="Gly residues" evidence="1">
    <location>
        <begin position="98"/>
        <end position="110"/>
    </location>
</feature>
<proteinExistence type="predicted"/>
<accession>G0S324</accession>
<sequence>MTATDSSPRLGGMLSKRLLGELLGAVTDPVCNLLTGQKNGCAGTFGSTSPSPIPTPQTQPPASTPDPQPAPTPTPQQPTTPQQSATPNPPAPQPPANNGGGSNSGGGSSSGGSSNSYSPNSGSSGSRPSNSDSGSSNSSSGSSSGSNSGSKPSTSSGSGSSTPAPSPSSSNSGKPGINSGSSSSGGDSSSGGNSSSGFNIGNSSNNSSNSGNTNAGNSSGNEGNTSGQSDQNQGVSSGRSKSNSSSGSNSGSESKSQNQQESAGNTSSFGSSRGPNGGGSSSSGSGSGSNQSKWSTQSEDDTKAVAQTWGGSSPENSGSGGSTGYDKNGEFTWVWDDADEWEDRVNGGRGSNGGTVGEFPGNRGTGNSGGPRTSALPDSSNGNNMAGVIGGCITVFVVLILIIFFILYRFRDHPSMQRMRHRLSTLNPFNLWPYSRFDRHQSWRSSMGGSLLFTDGSHGDAILEKSAYAAPAERTTNAILNEKRGSLTPTCGTILPPPVTQSNRGMSRLSRRFSRPRPISVASDPFADHLSPELPQVTAVSPLSANFPTVMVTATESGMKVPTPPPSARRPPPPPPQDQQQQQQYYPYDYQCLDNRRRRSRPNSQDSNVSSLSETSLASSGVFSPSMLSYVSEKFPQPPSTSVWFPFAFATGTGPWISKHDDSTAGPSA</sequence>
<evidence type="ECO:0000256" key="2">
    <source>
        <dbReference type="SAM" id="Phobius"/>
    </source>
</evidence>
<feature type="compositionally biased region" description="Pro residues" evidence="1">
    <location>
        <begin position="51"/>
        <end position="78"/>
    </location>
</feature>
<evidence type="ECO:0000256" key="1">
    <source>
        <dbReference type="SAM" id="MobiDB-lite"/>
    </source>
</evidence>
<gene>
    <name evidence="3" type="ORF">CTHT_0019400</name>
</gene>
<feature type="compositionally biased region" description="Low complexity" evidence="1">
    <location>
        <begin position="111"/>
        <end position="229"/>
    </location>
</feature>
<protein>
    <submittedName>
        <fullName evidence="3">Uncharacterized protein</fullName>
    </submittedName>
</protein>